<comment type="caution">
    <text evidence="1">The sequence shown here is derived from an EMBL/GenBank/DDBJ whole genome shotgun (WGS) entry which is preliminary data.</text>
</comment>
<organism evidence="1 2">
    <name type="scientific">Lactuca virosa</name>
    <dbReference type="NCBI Taxonomy" id="75947"/>
    <lineage>
        <taxon>Eukaryota</taxon>
        <taxon>Viridiplantae</taxon>
        <taxon>Streptophyta</taxon>
        <taxon>Embryophyta</taxon>
        <taxon>Tracheophyta</taxon>
        <taxon>Spermatophyta</taxon>
        <taxon>Magnoliopsida</taxon>
        <taxon>eudicotyledons</taxon>
        <taxon>Gunneridae</taxon>
        <taxon>Pentapetalae</taxon>
        <taxon>asterids</taxon>
        <taxon>campanulids</taxon>
        <taxon>Asterales</taxon>
        <taxon>Asteraceae</taxon>
        <taxon>Cichorioideae</taxon>
        <taxon>Cichorieae</taxon>
        <taxon>Lactucinae</taxon>
        <taxon>Lactuca</taxon>
    </lineage>
</organism>
<name>A0AAU9M6Z3_9ASTR</name>
<evidence type="ECO:0000313" key="2">
    <source>
        <dbReference type="Proteomes" id="UP001157418"/>
    </source>
</evidence>
<gene>
    <name evidence="1" type="ORF">LVIROSA_LOCUS10162</name>
</gene>
<keyword evidence="2" id="KW-1185">Reference proteome</keyword>
<dbReference type="EMBL" id="CAKMRJ010001112">
    <property type="protein sequence ID" value="CAH1422856.1"/>
    <property type="molecule type" value="Genomic_DNA"/>
</dbReference>
<evidence type="ECO:0000313" key="1">
    <source>
        <dbReference type="EMBL" id="CAH1422856.1"/>
    </source>
</evidence>
<dbReference type="Proteomes" id="UP001157418">
    <property type="component" value="Unassembled WGS sequence"/>
</dbReference>
<dbReference type="AlphaFoldDB" id="A0AAU9M6Z3"/>
<protein>
    <submittedName>
        <fullName evidence="1">Uncharacterized protein</fullName>
    </submittedName>
</protein>
<reference evidence="1 2" key="1">
    <citation type="submission" date="2022-01" db="EMBL/GenBank/DDBJ databases">
        <authorList>
            <person name="Xiong W."/>
            <person name="Schranz E."/>
        </authorList>
    </citation>
    <scope>NUCLEOTIDE SEQUENCE [LARGE SCALE GENOMIC DNA]</scope>
</reference>
<proteinExistence type="predicted"/>
<accession>A0AAU9M6Z3</accession>
<sequence length="193" mass="22030">MGLLRVVPTSPPPVLPLSSPTRFLITHSTSDLCYLPTASHRCVVGSQLRLQMVSRSRRFFSTFCTSLSSYDLLAPPQSHRWHRRLLWFPFPLAFFSIRYERYIFALEEASTDVLATLKDKALKGPILGSSNIYRLGVSLILSVSANVIQCFLFDFLFLSESETDCQPQIKAEGNWRKNYQGENPILWNHVVCQ</sequence>